<keyword evidence="3" id="KW-1185">Reference proteome</keyword>
<proteinExistence type="predicted"/>
<reference evidence="3" key="1">
    <citation type="journal article" date="2019" name="Int. J. Syst. Evol. Microbiol.">
        <title>The Global Catalogue of Microorganisms (GCM) 10K type strain sequencing project: providing services to taxonomists for standard genome sequencing and annotation.</title>
        <authorList>
            <consortium name="The Broad Institute Genomics Platform"/>
            <consortium name="The Broad Institute Genome Sequencing Center for Infectious Disease"/>
            <person name="Wu L."/>
            <person name="Ma J."/>
        </authorList>
    </citation>
    <scope>NUCLEOTIDE SEQUENCE [LARGE SCALE GENOMIC DNA]</scope>
    <source>
        <strain evidence="3">JCM 18126</strain>
    </source>
</reference>
<feature type="domain" description="ABM" evidence="1">
    <location>
        <begin position="5"/>
        <end position="66"/>
    </location>
</feature>
<dbReference type="Proteomes" id="UP001501195">
    <property type="component" value="Unassembled WGS sequence"/>
</dbReference>
<dbReference type="Gene3D" id="3.30.70.100">
    <property type="match status" value="1"/>
</dbReference>
<dbReference type="SUPFAM" id="SSF54909">
    <property type="entry name" value="Dimeric alpha+beta barrel"/>
    <property type="match status" value="1"/>
</dbReference>
<dbReference type="Pfam" id="PF03992">
    <property type="entry name" value="ABM"/>
    <property type="match status" value="1"/>
</dbReference>
<dbReference type="InterPro" id="IPR007138">
    <property type="entry name" value="ABM_dom"/>
</dbReference>
<evidence type="ECO:0000313" key="3">
    <source>
        <dbReference type="Proteomes" id="UP001501195"/>
    </source>
</evidence>
<name>A0ABP9H4Y4_9ACTN</name>
<gene>
    <name evidence="2" type="ORF">GCM10023225_01780</name>
</gene>
<evidence type="ECO:0000259" key="1">
    <source>
        <dbReference type="Pfam" id="PF03992"/>
    </source>
</evidence>
<dbReference type="InterPro" id="IPR011008">
    <property type="entry name" value="Dimeric_a/b-barrel"/>
</dbReference>
<evidence type="ECO:0000313" key="2">
    <source>
        <dbReference type="EMBL" id="GAA4961811.1"/>
    </source>
</evidence>
<dbReference type="EMBL" id="BAABIL010000010">
    <property type="protein sequence ID" value="GAA4961811.1"/>
    <property type="molecule type" value="Genomic_DNA"/>
</dbReference>
<accession>A0ABP9H4Y4</accession>
<sequence>MWGTARLVIREGKLEEVKRLVARATEIVRTQDPGTIEYAVFVNAEGTECFVHERYRDPAAGMAHSANIAPLMAEFLQVCTITGEVCGNPSPELRAALEGAGVRVYTPLEVGG</sequence>
<organism evidence="2 3">
    <name type="scientific">Kineococcus glutinatus</name>
    <dbReference type="NCBI Taxonomy" id="1070872"/>
    <lineage>
        <taxon>Bacteria</taxon>
        <taxon>Bacillati</taxon>
        <taxon>Actinomycetota</taxon>
        <taxon>Actinomycetes</taxon>
        <taxon>Kineosporiales</taxon>
        <taxon>Kineosporiaceae</taxon>
        <taxon>Kineococcus</taxon>
    </lineage>
</organism>
<comment type="caution">
    <text evidence="2">The sequence shown here is derived from an EMBL/GenBank/DDBJ whole genome shotgun (WGS) entry which is preliminary data.</text>
</comment>
<protein>
    <recommendedName>
        <fullName evidence="1">ABM domain-containing protein</fullName>
    </recommendedName>
</protein>